<organism evidence="1 2">
    <name type="scientific">Plasmodium ovale</name>
    <name type="common">malaria parasite P. ovale</name>
    <dbReference type="NCBI Taxonomy" id="36330"/>
    <lineage>
        <taxon>Eukaryota</taxon>
        <taxon>Sar</taxon>
        <taxon>Alveolata</taxon>
        <taxon>Apicomplexa</taxon>
        <taxon>Aconoidasida</taxon>
        <taxon>Haemosporida</taxon>
        <taxon>Plasmodiidae</taxon>
        <taxon>Plasmodium</taxon>
        <taxon>Plasmodium (Plasmodium)</taxon>
    </lineage>
</organism>
<dbReference type="VEuPathDB" id="PlasmoDB:PocGH01_14050700"/>
<dbReference type="EMBL" id="LT594595">
    <property type="protein sequence ID" value="SCQ17062.1"/>
    <property type="molecule type" value="Genomic_DNA"/>
</dbReference>
<evidence type="ECO:0000313" key="1">
    <source>
        <dbReference type="EMBL" id="SCQ17062.1"/>
    </source>
</evidence>
<proteinExistence type="predicted"/>
<sequence>MLDSVHKIKYLQQILYREKSRKKKKKCWFKNWYNNGMYNEKVSFLYKNKRLLQIIEFSRKENSLFIPNCNWGKNEENPEIRWSSIKSSKIYQPYCDPSVGGVNRYEKHTSKRGHTGNDTQCILTRGRISKEDISNTLAEEYLPSDGKTLYSPSPLWKNKSLEEKNATTVERYMEKKGKVEGKKNKLVIRYDIGSVPIIVNILNKCKEYKYENCKMFDDMCHFLQQQKEGTNENITSLIQIANGFIKCNYFNESFFDYLFMYALCEHTLSNGNLVSLLHILSNVKIVKAVHVLFIYKSNYAILHRFFSFSIYQLYNLLNAYQKIEKNIDKEFQKREITVNPCEKWKDPYINFLNKRWNEKIHSEDFKTFYHLRFGNETEESNKRRDRKRCISFVFSLVNYLRKNKVTMGELERVVNVRDCLNDPVFSYIKGEMGIFFLRKVKSEYVIFNRDERKRLYKRKNAILQRVAGGKGVTTDGKDVSMEGKNISMEGKDVSMEGKNISMEGKNISMEGMVNPVEKENEGRMKRSEIIQLRLIKKMKKKVNARIFIPLINIHKEEWKISQKNKNNEEILSLKNMYIKKIEDFFHYSYKYMYIKFDKNSLLITFSCFSKKRQLLNDDILKMLTNIIEKKIIYFNYEQVINFMNNYSNLKNKNIKNNIFNFFIRFLYNNNNIIYLKDKYINILVNIIINKIYFINEDVIKFVNKFLINHKPYYKNKNKNNIYIYLFFNFYFTILNKEFVNSLYYSIVTLYILHNFKHVNILFSSSLVIYDCNIFLKRIFKVINVSTLYILKNILFINFSIKEKNVPSYIYIKDLNYIVDFIFYVNSSMTNKIFKSTSNDIKKKIKWKKHSIMNTNPITLWKDISSNRSRKKKNYHTNSVYIMKKRNKILLYYSCNSYGRIYLMTSSFNIRILIFIKKCIHIFLKKYWGNVTKEIATILVKALTNLHEMENKTIQIKKRYTYFYITKNGICRKNRITNEYFLKITGDIKKYILLFLSHCGIQGEFFSRFAMVKWGLLFTCDRKQVLHAYQDNTAKYSNSNLLTLMHFSSSYKLGEVALSERSITWRENYSTQDEERKGSFSCVSLDSLEGTLIEAFLKSQKLERPQDKREKLISLIYNEKKRKKSSTKNAIKNFLYAYKCTHHIYLEKYKYQKNVYMNRIITTMEKRFLKRKINKFDDQVKVDYSFKNVCKYNKFLLRKISKKWKTKKKFLILKSRGTSGYLDSPDLVEALLSALVMSLRNAMRSGNLLRDNNTRVSNSYEKLVVFLLNRMIVLKKPKLNNVHYPLYFKFTLCINVLKYIFPRLYKMHVHILMYWKKIFRRNVGGGKTFRNYFDYLQSGQVNPHEHFSFAGLSSITGCSTGTGTKNSEIGKSTNVAHVGDVAVNRAQDDIAHFLNYPCISQTGYKYKLRDNNYYSFEDSFYFKKSDKYKNVVHHSMYDEYRYVQNSSHKLYSYLIYLCKRLVKKKKERRKKKRKIFLYNMNSQCGKKKSSLLRVQFRILSVKKMDLFHNHVIRIDINKDGSSNVNTFCFFVYSPFNVNKIVENGINAVSRSGVSTNEILRQSEQTFFKREIFLSLFLIKIILHKKIPTGFRLIPVCSEELNSIHHKIDMYLYLLRKLR</sequence>
<dbReference type="VEuPathDB" id="PlasmoDB:POWCR01_140044900"/>
<protein>
    <submittedName>
        <fullName evidence="1">Uncharacterized protein</fullName>
    </submittedName>
</protein>
<gene>
    <name evidence="1" type="primary">PocGH01_14050700</name>
    <name evidence="1" type="ORF">POCGH01_14050700</name>
</gene>
<evidence type="ECO:0000313" key="2">
    <source>
        <dbReference type="Proteomes" id="UP000242942"/>
    </source>
</evidence>
<keyword evidence="2" id="KW-1185">Reference proteome</keyword>
<dbReference type="OrthoDB" id="372478at2759"/>
<accession>A0A1D3UA90</accession>
<name>A0A1D3UA90_PLAOA</name>
<reference evidence="1 2" key="1">
    <citation type="submission" date="2016-06" db="EMBL/GenBank/DDBJ databases">
        <authorList>
            <consortium name="Pathogen Informatics"/>
        </authorList>
    </citation>
    <scope>NUCLEOTIDE SEQUENCE [LARGE SCALE GENOMIC DNA]</scope>
    <source>
        <strain evidence="1">PocGH01</strain>
    </source>
</reference>
<dbReference type="Proteomes" id="UP000242942">
    <property type="component" value="Chromosome 14"/>
</dbReference>